<keyword evidence="7" id="KW-1185">Reference proteome</keyword>
<name>A0A8J7DNU9_9CYAN</name>
<evidence type="ECO:0000313" key="6">
    <source>
        <dbReference type="EMBL" id="MBE9115209.1"/>
    </source>
</evidence>
<keyword evidence="3" id="KW-1133">Transmembrane helix</keyword>
<accession>A0A8J7DNU9</accession>
<evidence type="ECO:0000256" key="4">
    <source>
        <dbReference type="ARBA" id="ARBA00023136"/>
    </source>
</evidence>
<gene>
    <name evidence="6" type="ORF">IQ249_04775</name>
</gene>
<comment type="subcellular location">
    <subcellularLocation>
        <location evidence="1">Endomembrane system</location>
        <topology evidence="1">Multi-pass membrane protein</topology>
    </subcellularLocation>
</comment>
<sequence>MNISLKSLYEWYGNALRHPQYRWLIILGTLVYLISPIDISPDFIPIAGQIDDFIILSLLMSEVTRIVLSFAQNRKAMVDPPEGEAETVDVDAVSVD</sequence>
<evidence type="ECO:0000256" key="1">
    <source>
        <dbReference type="ARBA" id="ARBA00004127"/>
    </source>
</evidence>
<comment type="caution">
    <text evidence="6">The sequence shown here is derived from an EMBL/GenBank/DDBJ whole genome shotgun (WGS) entry which is preliminary data.</text>
</comment>
<dbReference type="Pfam" id="PF06803">
    <property type="entry name" value="DUF1232"/>
    <property type="match status" value="1"/>
</dbReference>
<feature type="domain" description="DUF1232" evidence="5">
    <location>
        <begin position="23"/>
        <end position="58"/>
    </location>
</feature>
<proteinExistence type="predicted"/>
<keyword evidence="2" id="KW-0812">Transmembrane</keyword>
<dbReference type="AlphaFoldDB" id="A0A8J7DNU9"/>
<dbReference type="GO" id="GO:0012505">
    <property type="term" value="C:endomembrane system"/>
    <property type="evidence" value="ECO:0007669"/>
    <property type="project" value="UniProtKB-SubCell"/>
</dbReference>
<evidence type="ECO:0000259" key="5">
    <source>
        <dbReference type="Pfam" id="PF06803"/>
    </source>
</evidence>
<protein>
    <submittedName>
        <fullName evidence="6">DUF1232 domain-containing protein</fullName>
    </submittedName>
</protein>
<dbReference type="Proteomes" id="UP000654482">
    <property type="component" value="Unassembled WGS sequence"/>
</dbReference>
<evidence type="ECO:0000313" key="7">
    <source>
        <dbReference type="Proteomes" id="UP000654482"/>
    </source>
</evidence>
<reference evidence="6" key="1">
    <citation type="submission" date="2020-10" db="EMBL/GenBank/DDBJ databases">
        <authorList>
            <person name="Castelo-Branco R."/>
            <person name="Eusebio N."/>
            <person name="Adriana R."/>
            <person name="Vieira A."/>
            <person name="Brugerolle De Fraissinette N."/>
            <person name="Rezende De Castro R."/>
            <person name="Schneider M.P."/>
            <person name="Vasconcelos V."/>
            <person name="Leao P.N."/>
        </authorList>
    </citation>
    <scope>NUCLEOTIDE SEQUENCE</scope>
    <source>
        <strain evidence="6">LEGE 07157</strain>
    </source>
</reference>
<dbReference type="EMBL" id="JADEWZ010000005">
    <property type="protein sequence ID" value="MBE9115209.1"/>
    <property type="molecule type" value="Genomic_DNA"/>
</dbReference>
<keyword evidence="4" id="KW-0472">Membrane</keyword>
<dbReference type="RefSeq" id="WP_194028293.1">
    <property type="nucleotide sequence ID" value="NZ_JADEWZ010000005.1"/>
</dbReference>
<evidence type="ECO:0000256" key="2">
    <source>
        <dbReference type="ARBA" id="ARBA00022692"/>
    </source>
</evidence>
<dbReference type="InterPro" id="IPR010652">
    <property type="entry name" value="DUF1232"/>
</dbReference>
<evidence type="ECO:0000256" key="3">
    <source>
        <dbReference type="ARBA" id="ARBA00022989"/>
    </source>
</evidence>
<organism evidence="6 7">
    <name type="scientific">Lusitaniella coriacea LEGE 07157</name>
    <dbReference type="NCBI Taxonomy" id="945747"/>
    <lineage>
        <taxon>Bacteria</taxon>
        <taxon>Bacillati</taxon>
        <taxon>Cyanobacteriota</taxon>
        <taxon>Cyanophyceae</taxon>
        <taxon>Spirulinales</taxon>
        <taxon>Lusitaniellaceae</taxon>
        <taxon>Lusitaniella</taxon>
    </lineage>
</organism>